<keyword evidence="11" id="KW-1185">Reference proteome</keyword>
<keyword evidence="7 8" id="KW-0472">Membrane</keyword>
<dbReference type="InterPro" id="IPR038731">
    <property type="entry name" value="RgtA/B/C-like"/>
</dbReference>
<evidence type="ECO:0000259" key="9">
    <source>
        <dbReference type="Pfam" id="PF13231"/>
    </source>
</evidence>
<evidence type="ECO:0000256" key="3">
    <source>
        <dbReference type="ARBA" id="ARBA00022676"/>
    </source>
</evidence>
<comment type="subcellular location">
    <subcellularLocation>
        <location evidence="1">Cell membrane</location>
        <topology evidence="1">Multi-pass membrane protein</topology>
    </subcellularLocation>
</comment>
<feature type="transmembrane region" description="Helical" evidence="8">
    <location>
        <begin position="12"/>
        <end position="31"/>
    </location>
</feature>
<evidence type="ECO:0000256" key="4">
    <source>
        <dbReference type="ARBA" id="ARBA00022679"/>
    </source>
</evidence>
<sequence length="480" mass="51914">MTLPGIAWRPITIVSLVTLVVNLLAATRYGYHRDELYFRQLGEHPAWGYVDQGPATPLIGRVATELFGDSFFALRLPAVLCAALIPLLVALIVRELGGERTGQWLGGAAVALGGFPVGIGHLLLTASFDVPLSLLALLFVTRALKRVDGRWWLAAGAVMGLALYNKQLIILLGLGVVAALLIVGPRDVFRDWRLWAGLGLAVVIGSPNLIYQLTHDFPQLTMAGALADNDGVENRLLFVPMQLVLIGVTLVPIWVVGARGFFREEAWRRVRALPIAYAVACVIVLATGGRPDYVAPLLILVLCAGFARLHTWRWPAIAVAVNVVGSALLVLPVFPVGMLGDSPVPVVNQLMVDQVGWEAYVAQVAAVHSALPAADRADAVVVTANYGESGAVDRYAPALPVYSGQNELYFRARPPESARVLIAVGYSPRRLGPHFASCEIAARLDNGVGVDNEEQTLPITVCRDPREPWSALWPFFQHYD</sequence>
<feature type="domain" description="Glycosyltransferase RgtA/B/C/D-like" evidence="9">
    <location>
        <begin position="51"/>
        <end position="211"/>
    </location>
</feature>
<accession>A0A841BZE0</accession>
<dbReference type="PANTHER" id="PTHR33908:SF11">
    <property type="entry name" value="MEMBRANE PROTEIN"/>
    <property type="match status" value="1"/>
</dbReference>
<feature type="transmembrane region" description="Helical" evidence="8">
    <location>
        <begin position="316"/>
        <end position="339"/>
    </location>
</feature>
<dbReference type="GO" id="GO:0009103">
    <property type="term" value="P:lipopolysaccharide biosynthetic process"/>
    <property type="evidence" value="ECO:0007669"/>
    <property type="project" value="UniProtKB-ARBA"/>
</dbReference>
<feature type="transmembrane region" description="Helical" evidence="8">
    <location>
        <begin position="270"/>
        <end position="287"/>
    </location>
</feature>
<evidence type="ECO:0000256" key="7">
    <source>
        <dbReference type="ARBA" id="ARBA00023136"/>
    </source>
</evidence>
<feature type="transmembrane region" description="Helical" evidence="8">
    <location>
        <begin position="105"/>
        <end position="128"/>
    </location>
</feature>
<feature type="transmembrane region" description="Helical" evidence="8">
    <location>
        <begin position="72"/>
        <end position="93"/>
    </location>
</feature>
<evidence type="ECO:0000256" key="5">
    <source>
        <dbReference type="ARBA" id="ARBA00022692"/>
    </source>
</evidence>
<dbReference type="Proteomes" id="UP000587527">
    <property type="component" value="Unassembled WGS sequence"/>
</dbReference>
<comment type="caution">
    <text evidence="10">The sequence shown here is derived from an EMBL/GenBank/DDBJ whole genome shotgun (WGS) entry which is preliminary data.</text>
</comment>
<reference evidence="10 11" key="1">
    <citation type="submission" date="2020-08" db="EMBL/GenBank/DDBJ databases">
        <title>Sequencing the genomes of 1000 actinobacteria strains.</title>
        <authorList>
            <person name="Klenk H.-P."/>
        </authorList>
    </citation>
    <scope>NUCLEOTIDE SEQUENCE [LARGE SCALE GENOMIC DNA]</scope>
    <source>
        <strain evidence="10 11">DSM 45362</strain>
    </source>
</reference>
<dbReference type="Pfam" id="PF13231">
    <property type="entry name" value="PMT_2"/>
    <property type="match status" value="1"/>
</dbReference>
<feature type="transmembrane region" description="Helical" evidence="8">
    <location>
        <begin position="236"/>
        <end position="258"/>
    </location>
</feature>
<dbReference type="GO" id="GO:0016763">
    <property type="term" value="F:pentosyltransferase activity"/>
    <property type="evidence" value="ECO:0007669"/>
    <property type="project" value="TreeGrafter"/>
</dbReference>
<gene>
    <name evidence="10" type="ORF">F4553_005707</name>
</gene>
<dbReference type="InterPro" id="IPR050297">
    <property type="entry name" value="LipidA_mod_glycosyltrf_83"/>
</dbReference>
<dbReference type="RefSeq" id="WP_184841728.1">
    <property type="nucleotide sequence ID" value="NZ_JACHMN010000003.1"/>
</dbReference>
<evidence type="ECO:0000256" key="8">
    <source>
        <dbReference type="SAM" id="Phobius"/>
    </source>
</evidence>
<evidence type="ECO:0000313" key="10">
    <source>
        <dbReference type="EMBL" id="MBB5872273.1"/>
    </source>
</evidence>
<keyword evidence="4 10" id="KW-0808">Transferase</keyword>
<dbReference type="PANTHER" id="PTHR33908">
    <property type="entry name" value="MANNOSYLTRANSFERASE YKCB-RELATED"/>
    <property type="match status" value="1"/>
</dbReference>
<evidence type="ECO:0000256" key="2">
    <source>
        <dbReference type="ARBA" id="ARBA00022475"/>
    </source>
</evidence>
<keyword evidence="5 8" id="KW-0812">Transmembrane</keyword>
<dbReference type="EMBL" id="JACHMN010000003">
    <property type="protein sequence ID" value="MBB5872273.1"/>
    <property type="molecule type" value="Genomic_DNA"/>
</dbReference>
<name>A0A841BZE0_9ACTN</name>
<feature type="transmembrane region" description="Helical" evidence="8">
    <location>
        <begin position="293"/>
        <end position="309"/>
    </location>
</feature>
<keyword evidence="3" id="KW-0328">Glycosyltransferase</keyword>
<keyword evidence="2" id="KW-1003">Cell membrane</keyword>
<feature type="transmembrane region" description="Helical" evidence="8">
    <location>
        <begin position="151"/>
        <end position="182"/>
    </location>
</feature>
<evidence type="ECO:0000313" key="11">
    <source>
        <dbReference type="Proteomes" id="UP000587527"/>
    </source>
</evidence>
<keyword evidence="6 8" id="KW-1133">Transmembrane helix</keyword>
<feature type="transmembrane region" description="Helical" evidence="8">
    <location>
        <begin position="194"/>
        <end position="213"/>
    </location>
</feature>
<evidence type="ECO:0000256" key="6">
    <source>
        <dbReference type="ARBA" id="ARBA00022989"/>
    </source>
</evidence>
<evidence type="ECO:0000256" key="1">
    <source>
        <dbReference type="ARBA" id="ARBA00004651"/>
    </source>
</evidence>
<dbReference type="AlphaFoldDB" id="A0A841BZE0"/>
<protein>
    <submittedName>
        <fullName evidence="10">4-amino-4-deoxy-L-arabinose transferase-like glycosyltransferase</fullName>
    </submittedName>
</protein>
<organism evidence="10 11">
    <name type="scientific">Allocatelliglobosispora scoriae</name>
    <dbReference type="NCBI Taxonomy" id="643052"/>
    <lineage>
        <taxon>Bacteria</taxon>
        <taxon>Bacillati</taxon>
        <taxon>Actinomycetota</taxon>
        <taxon>Actinomycetes</taxon>
        <taxon>Micromonosporales</taxon>
        <taxon>Micromonosporaceae</taxon>
        <taxon>Allocatelliglobosispora</taxon>
    </lineage>
</organism>
<dbReference type="GO" id="GO:0005886">
    <property type="term" value="C:plasma membrane"/>
    <property type="evidence" value="ECO:0007669"/>
    <property type="project" value="UniProtKB-SubCell"/>
</dbReference>
<proteinExistence type="predicted"/>